<evidence type="ECO:0000313" key="2">
    <source>
        <dbReference type="Proteomes" id="UP000235145"/>
    </source>
</evidence>
<evidence type="ECO:0000313" key="1">
    <source>
        <dbReference type="EMBL" id="KAJ0186592.1"/>
    </source>
</evidence>
<organism evidence="1 2">
    <name type="scientific">Lactuca sativa</name>
    <name type="common">Garden lettuce</name>
    <dbReference type="NCBI Taxonomy" id="4236"/>
    <lineage>
        <taxon>Eukaryota</taxon>
        <taxon>Viridiplantae</taxon>
        <taxon>Streptophyta</taxon>
        <taxon>Embryophyta</taxon>
        <taxon>Tracheophyta</taxon>
        <taxon>Spermatophyta</taxon>
        <taxon>Magnoliopsida</taxon>
        <taxon>eudicotyledons</taxon>
        <taxon>Gunneridae</taxon>
        <taxon>Pentapetalae</taxon>
        <taxon>asterids</taxon>
        <taxon>campanulids</taxon>
        <taxon>Asterales</taxon>
        <taxon>Asteraceae</taxon>
        <taxon>Cichorioideae</taxon>
        <taxon>Cichorieae</taxon>
        <taxon>Lactucinae</taxon>
        <taxon>Lactuca</taxon>
    </lineage>
</organism>
<dbReference type="AlphaFoldDB" id="A0A9R1UFZ8"/>
<accession>A0A9R1UFZ8</accession>
<comment type="caution">
    <text evidence="1">The sequence shown here is derived from an EMBL/GenBank/DDBJ whole genome shotgun (WGS) entry which is preliminary data.</text>
</comment>
<protein>
    <submittedName>
        <fullName evidence="1">Uncharacterized protein</fullName>
    </submittedName>
</protein>
<dbReference type="Proteomes" id="UP000235145">
    <property type="component" value="Unassembled WGS sequence"/>
</dbReference>
<name>A0A9R1UFZ8_LACSA</name>
<reference evidence="1 2" key="1">
    <citation type="journal article" date="2017" name="Nat. Commun.">
        <title>Genome assembly with in vitro proximity ligation data and whole-genome triplication in lettuce.</title>
        <authorList>
            <person name="Reyes-Chin-Wo S."/>
            <person name="Wang Z."/>
            <person name="Yang X."/>
            <person name="Kozik A."/>
            <person name="Arikit S."/>
            <person name="Song C."/>
            <person name="Xia L."/>
            <person name="Froenicke L."/>
            <person name="Lavelle D.O."/>
            <person name="Truco M.J."/>
            <person name="Xia R."/>
            <person name="Zhu S."/>
            <person name="Xu C."/>
            <person name="Xu H."/>
            <person name="Xu X."/>
            <person name="Cox K."/>
            <person name="Korf I."/>
            <person name="Meyers B.C."/>
            <person name="Michelmore R.W."/>
        </authorList>
    </citation>
    <scope>NUCLEOTIDE SEQUENCE [LARGE SCALE GENOMIC DNA]</scope>
    <source>
        <strain evidence="2">cv. Salinas</strain>
        <tissue evidence="1">Seedlings</tissue>
    </source>
</reference>
<keyword evidence="2" id="KW-1185">Reference proteome</keyword>
<sequence length="104" mass="11667">MRQPTDLGFLMATDALPVAYGTSHVTFVHRANRKSDENLGFQFVIIVTKTAKKTGIVGNEEKGSWNLGLQELWESQSRGPYTLNTASVVTVRITIRRLREETES</sequence>
<gene>
    <name evidence="1" type="ORF">LSAT_V11C900484840</name>
</gene>
<dbReference type="EMBL" id="NBSK02000009">
    <property type="protein sequence ID" value="KAJ0186592.1"/>
    <property type="molecule type" value="Genomic_DNA"/>
</dbReference>
<proteinExistence type="predicted"/>